<sequence>MIFLLIISKLFACRERCLKKFNLHLALVSLIAPFFAHALGLGEMTVHSSLNQPFNAEIELIDIDSIPLTGIQASIASVEDFERVGLERAYVLDLLAFQVGKNTAGKPVLKIRSVERISEPYMEILVDLAWAQGQVYRAYTVLLDPPQYELITVRQTGMPVKSGLKPNLADERGVIQKPVISHVDHASASMSSNRGTETYGPTLANESIWQIAQRYKTPDIILQQMILAIVGTNPEAFTEGNLNGLQAGMKLSIPSNETAKKIPDSLAKLEVYEHDSAWQNKQSINHVLLPPYVDARRAPEKISGGERNAIVQLPSIPQLFSSPTVKSDPDHNKKQHSVLPKAQSFLAAQADAVRPRSDDKIDPQQVKLKAQMDVALTAIESVRETNALLSEQLRLAQADNQRLQQQLAQKEKLIKQLQAQVQVIKTRQGIAGQASTPIDEYESDNPLWPWILLACLVVMGGGGAYWWYWLRIKENPEADEGEAMHHPAPIMPPPPVMEESAATTTTKAETHPKDETLATSFTEESVIPEEPVAAEKTTAEESVSVARLAIEPEPAVEKEVDVQEETAGTAGATGFSAAKSLFETAGEQIEDDHQVEDDHIVEFEAGLRPMAETPLPEEITSIKNDQEKFKEIPMTELELMPLEEPEIEAKEESAVPTLEIEVEEKNNSKPTPAAVLAPQSESTPEVEAAKPMKSARALQTLLDLARTYISMEDFAAARQSLQEVLEYGDLAQKTAAKKLLAELNSK</sequence>
<evidence type="ECO:0000256" key="2">
    <source>
        <dbReference type="SAM" id="MobiDB-lite"/>
    </source>
</evidence>
<dbReference type="InterPro" id="IPR057840">
    <property type="entry name" value="FimV_N"/>
</dbReference>
<accession>A0A3S0WQT1</accession>
<dbReference type="Proteomes" id="UP000288012">
    <property type="component" value="Unassembled WGS sequence"/>
</dbReference>
<keyword evidence="3" id="KW-0472">Membrane</keyword>
<feature type="compositionally biased region" description="Low complexity" evidence="2">
    <location>
        <begin position="498"/>
        <end position="507"/>
    </location>
</feature>
<feature type="transmembrane region" description="Helical" evidence="3">
    <location>
        <begin position="21"/>
        <end position="42"/>
    </location>
</feature>
<comment type="caution">
    <text evidence="5">The sequence shown here is derived from an EMBL/GenBank/DDBJ whole genome shotgun (WGS) entry which is preliminary data.</text>
</comment>
<evidence type="ECO:0000259" key="4">
    <source>
        <dbReference type="Pfam" id="PF25800"/>
    </source>
</evidence>
<feature type="transmembrane region" description="Helical" evidence="3">
    <location>
        <begin position="447"/>
        <end position="468"/>
    </location>
</feature>
<reference evidence="5 6" key="1">
    <citation type="submission" date="2018-12" db="EMBL/GenBank/DDBJ databases">
        <title>Legionella sp,whole genome shotgun sequence.</title>
        <authorList>
            <person name="Wu H."/>
        </authorList>
    </citation>
    <scope>NUCLEOTIDE SEQUENCE [LARGE SCALE GENOMIC DNA]</scope>
    <source>
        <strain evidence="6">km714</strain>
    </source>
</reference>
<dbReference type="Pfam" id="PF25800">
    <property type="entry name" value="FimV_N"/>
    <property type="match status" value="1"/>
</dbReference>
<organism evidence="5 6">
    <name type="scientific">Legionella septentrionalis</name>
    <dbReference type="NCBI Taxonomy" id="2498109"/>
    <lineage>
        <taxon>Bacteria</taxon>
        <taxon>Pseudomonadati</taxon>
        <taxon>Pseudomonadota</taxon>
        <taxon>Gammaproteobacteria</taxon>
        <taxon>Legionellales</taxon>
        <taxon>Legionellaceae</taxon>
        <taxon>Legionella</taxon>
    </lineage>
</organism>
<feature type="region of interest" description="Disordered" evidence="2">
    <location>
        <begin position="662"/>
        <end position="691"/>
    </location>
</feature>
<name>A0A3S0WQT1_9GAMM</name>
<dbReference type="NCBIfam" id="TIGR03505">
    <property type="entry name" value="FimV_core"/>
    <property type="match status" value="1"/>
</dbReference>
<protein>
    <recommendedName>
        <fullName evidence="4">FimV N-terminal domain-containing protein</fullName>
    </recommendedName>
</protein>
<keyword evidence="6" id="KW-1185">Reference proteome</keyword>
<evidence type="ECO:0000313" key="5">
    <source>
        <dbReference type="EMBL" id="RUQ81637.1"/>
    </source>
</evidence>
<feature type="coiled-coil region" evidence="1">
    <location>
        <begin position="379"/>
        <end position="427"/>
    </location>
</feature>
<feature type="region of interest" description="Disordered" evidence="2">
    <location>
        <begin position="480"/>
        <end position="515"/>
    </location>
</feature>
<dbReference type="InterPro" id="IPR038440">
    <property type="entry name" value="FimV_C_sf"/>
</dbReference>
<evidence type="ECO:0000313" key="6">
    <source>
        <dbReference type="Proteomes" id="UP000288012"/>
    </source>
</evidence>
<evidence type="ECO:0000256" key="3">
    <source>
        <dbReference type="SAM" id="Phobius"/>
    </source>
</evidence>
<dbReference type="Gene3D" id="1.20.58.2200">
    <property type="match status" value="1"/>
</dbReference>
<evidence type="ECO:0000256" key="1">
    <source>
        <dbReference type="SAM" id="Coils"/>
    </source>
</evidence>
<dbReference type="NCBIfam" id="TIGR03504">
    <property type="entry name" value="FimV_Cterm"/>
    <property type="match status" value="1"/>
</dbReference>
<gene>
    <name evidence="5" type="ORF">EKM59_09945</name>
</gene>
<dbReference type="InterPro" id="IPR020012">
    <property type="entry name" value="LysM_FimV"/>
</dbReference>
<dbReference type="InterPro" id="IPR020011">
    <property type="entry name" value="FimV_C"/>
</dbReference>
<keyword evidence="3" id="KW-1133">Transmembrane helix</keyword>
<keyword evidence="1" id="KW-0175">Coiled coil</keyword>
<keyword evidence="3" id="KW-0812">Transmembrane</keyword>
<proteinExistence type="predicted"/>
<dbReference type="AlphaFoldDB" id="A0A3S0WQT1"/>
<feature type="domain" description="FimV N-terminal" evidence="4">
    <location>
        <begin position="39"/>
        <end position="146"/>
    </location>
</feature>
<dbReference type="EMBL" id="RZGR01000035">
    <property type="protein sequence ID" value="RUQ81637.1"/>
    <property type="molecule type" value="Genomic_DNA"/>
</dbReference>